<reference evidence="14" key="1">
    <citation type="journal article" date="2022" name="Int. J. Mol. Sci.">
        <title>Draft Genome of Tanacetum Coccineum: Genomic Comparison of Closely Related Tanacetum-Family Plants.</title>
        <authorList>
            <person name="Yamashiro T."/>
            <person name="Shiraishi A."/>
            <person name="Nakayama K."/>
            <person name="Satake H."/>
        </authorList>
    </citation>
    <scope>NUCLEOTIDE SEQUENCE</scope>
</reference>
<dbReference type="PROSITE" id="PS50158">
    <property type="entry name" value="ZF_CCHC"/>
    <property type="match status" value="1"/>
</dbReference>
<keyword evidence="2" id="KW-0479">Metal-binding</keyword>
<keyword evidence="10" id="KW-0862">Zinc</keyword>
<sequence>MLADSKLPTTFWAEAVNTACYVQNRVIIVKPHNKTLYELFRGKTHALSFMRPFGCHITILNTLDHLGRFDGKSDDGFFVGYSLTSKAFRVYNIRTRKVEENLHIRFLENKPSNSQVKDNKIDLLVQQYEQFTIPKEESIDNAFDEAFSSKNYVRKFLRAIHPKWRAKVTAIEESKDLTSLSLDELIENLKVYEVIIKKDSEMVKGKREQNRSLALKAKKESSDEDNSTSDSEDEEYAMAVRDFKKFFKRRGRFVRQPHDERKSSQRNKDDKNGKSERKCFKCGDPNHLIGECSKLSRNYNQRAFVGGSWSDSDEDEEENTKDEKCLIAKASNEVLSKTELFSNDQSSLDEKDLDSEYNRLCKVGLKVVAKNKSLKQIKNQLENEVLELKNKLSRLEKGKEANEECKICQDLRSSQVKVQNDEYGYLLISFMIQHEVITLSLAQFGQILIIPYNGQAVFTNECDLASLAFFQETKGPYHTNLPTPDDIHQFLQLERVESNRTIKNKNVILTPNQILTKELRQDMKRWEEFIRENVFGLGGHRDHLPASLAHMVMRPLALKQTQKPQSDHGMPKACYSVSSSSAHRNGSSSHHGDDDEDDDASRASTPSPTTILTPFHHSITKNTTFPPLLNKMMIFSSSDKPLCSIKCKNCMRKLEEVSSHSERH</sequence>
<feature type="compositionally biased region" description="Acidic residues" evidence="12">
    <location>
        <begin position="222"/>
        <end position="235"/>
    </location>
</feature>
<reference evidence="14" key="2">
    <citation type="submission" date="2022-01" db="EMBL/GenBank/DDBJ databases">
        <authorList>
            <person name="Yamashiro T."/>
            <person name="Shiraishi A."/>
            <person name="Satake H."/>
            <person name="Nakayama K."/>
        </authorList>
    </citation>
    <scope>NUCLEOTIDE SEQUENCE</scope>
</reference>
<keyword evidence="3" id="KW-0255">Endonuclease</keyword>
<gene>
    <name evidence="14" type="ORF">Tco_0842490</name>
</gene>
<organism evidence="14 15">
    <name type="scientific">Tanacetum coccineum</name>
    <dbReference type="NCBI Taxonomy" id="301880"/>
    <lineage>
        <taxon>Eukaryota</taxon>
        <taxon>Viridiplantae</taxon>
        <taxon>Streptophyta</taxon>
        <taxon>Embryophyta</taxon>
        <taxon>Tracheophyta</taxon>
        <taxon>Spermatophyta</taxon>
        <taxon>Magnoliopsida</taxon>
        <taxon>eudicotyledons</taxon>
        <taxon>Gunneridae</taxon>
        <taxon>Pentapetalae</taxon>
        <taxon>asterids</taxon>
        <taxon>campanulids</taxon>
        <taxon>Asterales</taxon>
        <taxon>Asteraceae</taxon>
        <taxon>Asteroideae</taxon>
        <taxon>Anthemideae</taxon>
        <taxon>Anthemidinae</taxon>
        <taxon>Tanacetum</taxon>
    </lineage>
</organism>
<dbReference type="PANTHER" id="PTHR42648:SF11">
    <property type="entry name" value="TRANSPOSON TY4-P GAG-POL POLYPROTEIN"/>
    <property type="match status" value="1"/>
</dbReference>
<evidence type="ECO:0000256" key="11">
    <source>
        <dbReference type="SAM" id="Coils"/>
    </source>
</evidence>
<dbReference type="EMBL" id="BQNB010012798">
    <property type="protein sequence ID" value="GJT08028.1"/>
    <property type="molecule type" value="Genomic_DNA"/>
</dbReference>
<dbReference type="Pfam" id="PF25597">
    <property type="entry name" value="SH3_retrovirus"/>
    <property type="match status" value="1"/>
</dbReference>
<evidence type="ECO:0000256" key="12">
    <source>
        <dbReference type="SAM" id="MobiDB-lite"/>
    </source>
</evidence>
<evidence type="ECO:0000256" key="5">
    <source>
        <dbReference type="ARBA" id="ARBA00022842"/>
    </source>
</evidence>
<keyword evidence="6" id="KW-0229">DNA integration</keyword>
<feature type="domain" description="CCHC-type" evidence="13">
    <location>
        <begin position="277"/>
        <end position="294"/>
    </location>
</feature>
<dbReference type="Proteomes" id="UP001151760">
    <property type="component" value="Unassembled WGS sequence"/>
</dbReference>
<dbReference type="InterPro" id="IPR057670">
    <property type="entry name" value="SH3_retrovirus"/>
</dbReference>
<evidence type="ECO:0000313" key="14">
    <source>
        <dbReference type="EMBL" id="GJT08028.1"/>
    </source>
</evidence>
<evidence type="ECO:0000256" key="3">
    <source>
        <dbReference type="ARBA" id="ARBA00022759"/>
    </source>
</evidence>
<evidence type="ECO:0000256" key="4">
    <source>
        <dbReference type="ARBA" id="ARBA00022801"/>
    </source>
</evidence>
<evidence type="ECO:0000256" key="7">
    <source>
        <dbReference type="ARBA" id="ARBA00022918"/>
    </source>
</evidence>
<dbReference type="PANTHER" id="PTHR42648">
    <property type="entry name" value="TRANSPOSASE, PUTATIVE-RELATED"/>
    <property type="match status" value="1"/>
</dbReference>
<name>A0ABQ5B395_9ASTR</name>
<evidence type="ECO:0000256" key="9">
    <source>
        <dbReference type="ARBA" id="ARBA00023172"/>
    </source>
</evidence>
<feature type="coiled-coil region" evidence="11">
    <location>
        <begin position="371"/>
        <end position="398"/>
    </location>
</feature>
<dbReference type="SUPFAM" id="SSF57756">
    <property type="entry name" value="Retrovirus zinc finger-like domains"/>
    <property type="match status" value="1"/>
</dbReference>
<keyword evidence="10" id="KW-0863">Zinc-finger</keyword>
<feature type="region of interest" description="Disordered" evidence="12">
    <location>
        <begin position="560"/>
        <end position="615"/>
    </location>
</feature>
<accession>A0ABQ5B395</accession>
<proteinExistence type="predicted"/>
<evidence type="ECO:0000256" key="10">
    <source>
        <dbReference type="PROSITE-ProRule" id="PRU00047"/>
    </source>
</evidence>
<evidence type="ECO:0000256" key="6">
    <source>
        <dbReference type="ARBA" id="ARBA00022908"/>
    </source>
</evidence>
<dbReference type="InterPro" id="IPR036875">
    <property type="entry name" value="Znf_CCHC_sf"/>
</dbReference>
<keyword evidence="8" id="KW-0548">Nucleotidyltransferase</keyword>
<evidence type="ECO:0000256" key="1">
    <source>
        <dbReference type="ARBA" id="ARBA00022722"/>
    </source>
</evidence>
<dbReference type="InterPro" id="IPR039537">
    <property type="entry name" value="Retrotran_Ty1/copia-like"/>
</dbReference>
<feature type="compositionally biased region" description="Low complexity" evidence="12">
    <location>
        <begin position="576"/>
        <end position="589"/>
    </location>
</feature>
<keyword evidence="8" id="KW-0239">DNA-directed DNA polymerase</keyword>
<keyword evidence="1" id="KW-0540">Nuclease</keyword>
<keyword evidence="8" id="KW-0808">Transferase</keyword>
<keyword evidence="7" id="KW-0695">RNA-directed DNA polymerase</keyword>
<keyword evidence="4" id="KW-0378">Hydrolase</keyword>
<keyword evidence="11" id="KW-0175">Coiled coil</keyword>
<feature type="region of interest" description="Disordered" evidence="12">
    <location>
        <begin position="207"/>
        <end position="235"/>
    </location>
</feature>
<comment type="caution">
    <text evidence="14">The sequence shown here is derived from an EMBL/GenBank/DDBJ whole genome shotgun (WGS) entry which is preliminary data.</text>
</comment>
<keyword evidence="5" id="KW-0460">Magnesium</keyword>
<keyword evidence="9" id="KW-0233">DNA recombination</keyword>
<evidence type="ECO:0000313" key="15">
    <source>
        <dbReference type="Proteomes" id="UP001151760"/>
    </source>
</evidence>
<evidence type="ECO:0000259" key="13">
    <source>
        <dbReference type="PROSITE" id="PS50158"/>
    </source>
</evidence>
<dbReference type="InterPro" id="IPR001878">
    <property type="entry name" value="Znf_CCHC"/>
</dbReference>
<evidence type="ECO:0000256" key="2">
    <source>
        <dbReference type="ARBA" id="ARBA00022723"/>
    </source>
</evidence>
<feature type="region of interest" description="Disordered" evidence="12">
    <location>
        <begin position="254"/>
        <end position="277"/>
    </location>
</feature>
<keyword evidence="15" id="KW-1185">Reference proteome</keyword>
<feature type="compositionally biased region" description="Basic and acidic residues" evidence="12">
    <location>
        <begin position="256"/>
        <end position="277"/>
    </location>
</feature>
<protein>
    <submittedName>
        <fullName evidence="14">Zf-CCHC domain-containing protein</fullName>
    </submittedName>
</protein>
<evidence type="ECO:0000256" key="8">
    <source>
        <dbReference type="ARBA" id="ARBA00022932"/>
    </source>
</evidence>